<dbReference type="KEGG" id="xba:C7S18_08500"/>
<evidence type="ECO:0000313" key="2">
    <source>
        <dbReference type="Proteomes" id="UP000241074"/>
    </source>
</evidence>
<dbReference type="Proteomes" id="UP000241074">
    <property type="component" value="Chromosome"/>
</dbReference>
<dbReference type="EMBL" id="CP027860">
    <property type="protein sequence ID" value="AVP97232.1"/>
    <property type="molecule type" value="Genomic_DNA"/>
</dbReference>
<reference evidence="1 2" key="1">
    <citation type="submission" date="2018-03" db="EMBL/GenBank/DDBJ databases">
        <title>Ahniella affigens gen. nov., sp. nov., a gammaproteobacterium isolated from sandy soil near a stream.</title>
        <authorList>
            <person name="Ko Y."/>
            <person name="Kim J.-H."/>
        </authorList>
    </citation>
    <scope>NUCLEOTIDE SEQUENCE [LARGE SCALE GENOMIC DNA]</scope>
    <source>
        <strain evidence="1 2">D13</strain>
    </source>
</reference>
<dbReference type="AlphaFoldDB" id="A0A2P1PQX2"/>
<gene>
    <name evidence="1" type="ORF">C7S18_08500</name>
</gene>
<name>A0A2P1PQX2_9GAMM</name>
<protein>
    <submittedName>
        <fullName evidence="1">Uncharacterized protein</fullName>
    </submittedName>
</protein>
<dbReference type="RefSeq" id="WP_106891156.1">
    <property type="nucleotide sequence ID" value="NZ_CP027860.1"/>
</dbReference>
<sequence length="136" mass="14890">MNPNSVVSRWTSQKRIRGLVSSLALVLIVALTVASAAAADTPGLLHRVLMRGQILEKENGTLVVCIGKQDGAQVGQELDVIRHVRTVANPKQHGKRFLRKEVGRVRITSLFDEHYATAELLDGSARVNDSVELIDK</sequence>
<organism evidence="1 2">
    <name type="scientific">Ahniella affigens</name>
    <dbReference type="NCBI Taxonomy" id="2021234"/>
    <lineage>
        <taxon>Bacteria</taxon>
        <taxon>Pseudomonadati</taxon>
        <taxon>Pseudomonadota</taxon>
        <taxon>Gammaproteobacteria</taxon>
        <taxon>Lysobacterales</taxon>
        <taxon>Rhodanobacteraceae</taxon>
        <taxon>Ahniella</taxon>
    </lineage>
</organism>
<keyword evidence="2" id="KW-1185">Reference proteome</keyword>
<proteinExistence type="predicted"/>
<accession>A0A2P1PQX2</accession>
<reference evidence="1 2" key="2">
    <citation type="submission" date="2018-03" db="EMBL/GenBank/DDBJ databases">
        <authorList>
            <person name="Keele B.F."/>
        </authorList>
    </citation>
    <scope>NUCLEOTIDE SEQUENCE [LARGE SCALE GENOMIC DNA]</scope>
    <source>
        <strain evidence="1 2">D13</strain>
    </source>
</reference>
<evidence type="ECO:0000313" key="1">
    <source>
        <dbReference type="EMBL" id="AVP97232.1"/>
    </source>
</evidence>
<dbReference type="OrthoDB" id="7188564at2"/>